<dbReference type="PROSITE" id="PS00435">
    <property type="entry name" value="PEROXIDASE_1"/>
    <property type="match status" value="1"/>
</dbReference>
<evidence type="ECO:0000259" key="22">
    <source>
        <dbReference type="PROSITE" id="PS50873"/>
    </source>
</evidence>
<dbReference type="PRINTS" id="PR00461">
    <property type="entry name" value="PLPEROXIDASE"/>
</dbReference>
<comment type="catalytic activity">
    <reaction evidence="1 21">
        <text>2 a phenolic donor + H2O2 = 2 a phenolic radical donor + 2 H2O</text>
        <dbReference type="Rhea" id="RHEA:56136"/>
        <dbReference type="ChEBI" id="CHEBI:15377"/>
        <dbReference type="ChEBI" id="CHEBI:16240"/>
        <dbReference type="ChEBI" id="CHEBI:139520"/>
        <dbReference type="ChEBI" id="CHEBI:139521"/>
        <dbReference type="EC" id="1.11.1.7"/>
    </reaction>
</comment>
<feature type="disulfide bond" evidence="20">
    <location>
        <begin position="135"/>
        <end position="330"/>
    </location>
</feature>
<dbReference type="InterPro" id="IPR010255">
    <property type="entry name" value="Haem_peroxidase_sf"/>
</dbReference>
<evidence type="ECO:0000313" key="24">
    <source>
        <dbReference type="Proteomes" id="UP001231189"/>
    </source>
</evidence>
<evidence type="ECO:0000256" key="20">
    <source>
        <dbReference type="PIRSR" id="PIRSR600823-5"/>
    </source>
</evidence>
<keyword evidence="15 21" id="KW-0376">Hydrogen peroxide</keyword>
<evidence type="ECO:0000256" key="15">
    <source>
        <dbReference type="ARBA" id="ARBA00023324"/>
    </source>
</evidence>
<dbReference type="FunFam" id="1.10.520.10:FF:000009">
    <property type="entry name" value="Peroxidase"/>
    <property type="match status" value="1"/>
</dbReference>
<comment type="caution">
    <text evidence="23">The sequence shown here is derived from an EMBL/GenBank/DDBJ whole genome shotgun (WGS) entry which is preliminary data.</text>
</comment>
<dbReference type="Proteomes" id="UP001231189">
    <property type="component" value="Unassembled WGS sequence"/>
</dbReference>
<dbReference type="PROSITE" id="PS00436">
    <property type="entry name" value="PEROXIDASE_2"/>
    <property type="match status" value="1"/>
</dbReference>
<evidence type="ECO:0000256" key="4">
    <source>
        <dbReference type="ARBA" id="ARBA00012313"/>
    </source>
</evidence>
<comment type="cofactor">
    <cofactor evidence="18 21">
        <name>heme b</name>
        <dbReference type="ChEBI" id="CHEBI:60344"/>
    </cofactor>
    <text evidence="18 21">Binds 1 heme b (iron(II)-protoporphyrin IX) group per subunit.</text>
</comment>
<evidence type="ECO:0000256" key="1">
    <source>
        <dbReference type="ARBA" id="ARBA00000189"/>
    </source>
</evidence>
<feature type="binding site" evidence="17">
    <location>
        <position position="178"/>
    </location>
    <ligand>
        <name>substrate</name>
    </ligand>
</feature>
<keyword evidence="5 21" id="KW-0575">Peroxidase</keyword>
<dbReference type="PANTHER" id="PTHR31517">
    <property type="match status" value="1"/>
</dbReference>
<dbReference type="InterPro" id="IPR002016">
    <property type="entry name" value="Haem_peroxidase"/>
</dbReference>
<feature type="disulfide bond" evidence="20">
    <location>
        <begin position="47"/>
        <end position="128"/>
    </location>
</feature>
<evidence type="ECO:0000256" key="6">
    <source>
        <dbReference type="ARBA" id="ARBA00022617"/>
    </source>
</evidence>
<feature type="disulfide bond" evidence="20">
    <location>
        <begin position="215"/>
        <end position="242"/>
    </location>
</feature>
<evidence type="ECO:0000256" key="11">
    <source>
        <dbReference type="ARBA" id="ARBA00023004"/>
    </source>
</evidence>
<dbReference type="GO" id="GO:0140825">
    <property type="term" value="F:lactoperoxidase activity"/>
    <property type="evidence" value="ECO:0007669"/>
    <property type="project" value="UniProtKB-EC"/>
</dbReference>
<dbReference type="Gene3D" id="1.10.420.10">
    <property type="entry name" value="Peroxidase, domain 2"/>
    <property type="match status" value="1"/>
</dbReference>
<organism evidence="23 24">
    <name type="scientific">Lolium multiflorum</name>
    <name type="common">Italian ryegrass</name>
    <name type="synonym">Lolium perenne subsp. multiflorum</name>
    <dbReference type="NCBI Taxonomy" id="4521"/>
    <lineage>
        <taxon>Eukaryota</taxon>
        <taxon>Viridiplantae</taxon>
        <taxon>Streptophyta</taxon>
        <taxon>Embryophyta</taxon>
        <taxon>Tracheophyta</taxon>
        <taxon>Spermatophyta</taxon>
        <taxon>Magnoliopsida</taxon>
        <taxon>Liliopsida</taxon>
        <taxon>Poales</taxon>
        <taxon>Poaceae</taxon>
        <taxon>BOP clade</taxon>
        <taxon>Pooideae</taxon>
        <taxon>Poodae</taxon>
        <taxon>Poeae</taxon>
        <taxon>Poeae Chloroplast Group 2 (Poeae type)</taxon>
        <taxon>Loliodinae</taxon>
        <taxon>Loliinae</taxon>
        <taxon>Lolium</taxon>
    </lineage>
</organism>
<dbReference type="GO" id="GO:0005576">
    <property type="term" value="C:extracellular region"/>
    <property type="evidence" value="ECO:0007669"/>
    <property type="project" value="UniProtKB-SubCell"/>
</dbReference>
<dbReference type="Pfam" id="PF00141">
    <property type="entry name" value="peroxidase"/>
    <property type="match status" value="1"/>
</dbReference>
<dbReference type="PANTHER" id="PTHR31517:SF48">
    <property type="entry name" value="PEROXIDASE 16-RELATED"/>
    <property type="match status" value="1"/>
</dbReference>
<dbReference type="EMBL" id="JAUUTY010000003">
    <property type="protein sequence ID" value="KAK1670433.1"/>
    <property type="molecule type" value="Genomic_DNA"/>
</dbReference>
<feature type="binding site" evidence="18">
    <location>
        <position position="88"/>
    </location>
    <ligand>
        <name>Ca(2+)</name>
        <dbReference type="ChEBI" id="CHEBI:29108"/>
        <label>1</label>
    </ligand>
</feature>
<feature type="domain" description="Plant heme peroxidase family profile" evidence="22">
    <location>
        <begin position="37"/>
        <end position="334"/>
    </location>
</feature>
<sequence>MAPTPLLAAAALMAVAVASWSLAEGAGDLRQPPVAQGLSFDFYKRSCPRAETIVQEYVKDAVRKDVGIAAGLLRLHFHDCFVQGCDASVLLDGSATGPGEQQAPPNLTLRPSAFAAINAIRDRLERECRGAVVSCSDILALAARDSVVSTGGPSYRVPLGRRDSPHFATVQDVLSGLPAPTSTVPSLLAVLRNINLDATDLVALSGGHTVGLGHCTSFDDRLFPRPDPTMNPDFLSKLKQTCPAKGTDRRTALDIRTPNAFDNKYYVNLLNRQGLFTSDQDLYTNAATRPLVERFARNQQDFFNQFGVSMVKMGQIKVLTGNQGQVRRNCSARNPGTVAGDLSWSSLAQTVGEAAAESLGF</sequence>
<evidence type="ECO:0000256" key="19">
    <source>
        <dbReference type="PIRSR" id="PIRSR600823-4"/>
    </source>
</evidence>
<keyword evidence="13" id="KW-0325">Glycoprotein</keyword>
<dbReference type="InterPro" id="IPR000823">
    <property type="entry name" value="Peroxidase_pln"/>
</dbReference>
<feature type="chain" id="PRO_5041769013" description="Peroxidase" evidence="21">
    <location>
        <begin position="26"/>
        <end position="361"/>
    </location>
</feature>
<protein>
    <recommendedName>
        <fullName evidence="4 21">Peroxidase</fullName>
        <ecNumber evidence="4 21">1.11.1.7</ecNumber>
    </recommendedName>
</protein>
<feature type="disulfide bond" evidence="20">
    <location>
        <begin position="80"/>
        <end position="85"/>
    </location>
</feature>
<evidence type="ECO:0000256" key="17">
    <source>
        <dbReference type="PIRSR" id="PIRSR600823-2"/>
    </source>
</evidence>
<keyword evidence="8 21" id="KW-0732">Signal</keyword>
<comment type="function">
    <text evidence="21">Removal of H(2)O(2), oxidation of toxic reductants, biosynthesis and degradation of lignin, suberization, auxin catabolism, response to environmental stresses such as wounding, pathogen attack and oxidative stress.</text>
</comment>
<dbReference type="PRINTS" id="PR00458">
    <property type="entry name" value="PEROXIDASE"/>
</dbReference>
<dbReference type="GO" id="GO:0006979">
    <property type="term" value="P:response to oxidative stress"/>
    <property type="evidence" value="ECO:0007669"/>
    <property type="project" value="UniProtKB-UniRule"/>
</dbReference>
<evidence type="ECO:0000256" key="8">
    <source>
        <dbReference type="ARBA" id="ARBA00022729"/>
    </source>
</evidence>
<proteinExistence type="inferred from homology"/>
<dbReference type="GO" id="GO:0042744">
    <property type="term" value="P:hydrogen peroxide catabolic process"/>
    <property type="evidence" value="ECO:0007669"/>
    <property type="project" value="UniProtKB-KW"/>
</dbReference>
<keyword evidence="14" id="KW-0873">Pyrrolidone carboxylic acid</keyword>
<evidence type="ECO:0000256" key="16">
    <source>
        <dbReference type="PIRSR" id="PIRSR600823-1"/>
    </source>
</evidence>
<feature type="binding site" evidence="18">
    <location>
        <position position="79"/>
    </location>
    <ligand>
        <name>Ca(2+)</name>
        <dbReference type="ChEBI" id="CHEBI:29108"/>
        <label>1</label>
    </ligand>
</feature>
<dbReference type="PROSITE" id="PS50873">
    <property type="entry name" value="PEROXIDASE_4"/>
    <property type="match status" value="1"/>
</dbReference>
<feature type="binding site" evidence="18">
    <location>
        <position position="82"/>
    </location>
    <ligand>
        <name>Ca(2+)</name>
        <dbReference type="ChEBI" id="CHEBI:29108"/>
        <label>1</label>
    </ligand>
</feature>
<feature type="signal peptide" evidence="21">
    <location>
        <begin position="1"/>
        <end position="25"/>
    </location>
</feature>
<keyword evidence="21" id="KW-0964">Secreted</keyword>
<evidence type="ECO:0000256" key="2">
    <source>
        <dbReference type="ARBA" id="ARBA00004613"/>
    </source>
</evidence>
<reference evidence="23" key="1">
    <citation type="submission" date="2023-07" db="EMBL/GenBank/DDBJ databases">
        <title>A chromosome-level genome assembly of Lolium multiflorum.</title>
        <authorList>
            <person name="Chen Y."/>
            <person name="Copetti D."/>
            <person name="Kolliker R."/>
            <person name="Studer B."/>
        </authorList>
    </citation>
    <scope>NUCLEOTIDE SEQUENCE</scope>
    <source>
        <strain evidence="23">02402/16</strain>
        <tissue evidence="23">Leaf</tissue>
    </source>
</reference>
<dbReference type="GO" id="GO:0020037">
    <property type="term" value="F:heme binding"/>
    <property type="evidence" value="ECO:0007669"/>
    <property type="project" value="UniProtKB-UniRule"/>
</dbReference>
<dbReference type="AlphaFoldDB" id="A0AAD8WRR9"/>
<evidence type="ECO:0000256" key="12">
    <source>
        <dbReference type="ARBA" id="ARBA00023157"/>
    </source>
</evidence>
<accession>A0AAD8WRR9</accession>
<keyword evidence="9 18" id="KW-0106">Calcium</keyword>
<dbReference type="GO" id="GO:0046872">
    <property type="term" value="F:metal ion binding"/>
    <property type="evidence" value="ECO:0007669"/>
    <property type="project" value="UniProtKB-UniRule"/>
</dbReference>
<comment type="subcellular location">
    <subcellularLocation>
        <location evidence="2 21">Secreted</location>
    </subcellularLocation>
</comment>
<evidence type="ECO:0000256" key="14">
    <source>
        <dbReference type="ARBA" id="ARBA00023283"/>
    </source>
</evidence>
<dbReference type="CDD" id="cd00693">
    <property type="entry name" value="secretory_peroxidase"/>
    <property type="match status" value="1"/>
</dbReference>
<feature type="binding site" evidence="18">
    <location>
        <position position="100"/>
    </location>
    <ligand>
        <name>Ca(2+)</name>
        <dbReference type="ChEBI" id="CHEBI:29108"/>
        <label>1</label>
    </ligand>
</feature>
<dbReference type="InterPro" id="IPR019793">
    <property type="entry name" value="Peroxidases_heam-ligand_BS"/>
</dbReference>
<feature type="binding site" evidence="18">
    <location>
        <position position="254"/>
    </location>
    <ligand>
        <name>Ca(2+)</name>
        <dbReference type="ChEBI" id="CHEBI:29108"/>
        <label>2</label>
    </ligand>
</feature>
<dbReference type="InterPro" id="IPR033905">
    <property type="entry name" value="Secretory_peroxidase"/>
</dbReference>
<evidence type="ECO:0000256" key="21">
    <source>
        <dbReference type="RuleBase" id="RU362060"/>
    </source>
</evidence>
<evidence type="ECO:0000256" key="18">
    <source>
        <dbReference type="PIRSR" id="PIRSR600823-3"/>
    </source>
</evidence>
<dbReference type="FunFam" id="1.10.420.10:FF:000006">
    <property type="entry name" value="Peroxidase"/>
    <property type="match status" value="1"/>
</dbReference>
<evidence type="ECO:0000256" key="5">
    <source>
        <dbReference type="ARBA" id="ARBA00022559"/>
    </source>
</evidence>
<feature type="binding site" evidence="18">
    <location>
        <position position="86"/>
    </location>
    <ligand>
        <name>Ca(2+)</name>
        <dbReference type="ChEBI" id="CHEBI:29108"/>
        <label>1</label>
    </ligand>
</feature>
<feature type="site" description="Transition state stabilizer" evidence="19">
    <location>
        <position position="74"/>
    </location>
</feature>
<comment type="cofactor">
    <cofactor evidence="18 21">
        <name>Ca(2+)</name>
        <dbReference type="ChEBI" id="CHEBI:29108"/>
    </cofactor>
    <text evidence="18 21">Binds 2 calcium ions per subunit.</text>
</comment>
<keyword evidence="7 18" id="KW-0479">Metal-binding</keyword>
<feature type="binding site" evidence="18">
    <location>
        <position position="209"/>
    </location>
    <ligand>
        <name>Ca(2+)</name>
        <dbReference type="ChEBI" id="CHEBI:29108"/>
        <label>2</label>
    </ligand>
</feature>
<feature type="binding site" evidence="18">
    <location>
        <position position="84"/>
    </location>
    <ligand>
        <name>Ca(2+)</name>
        <dbReference type="ChEBI" id="CHEBI:29108"/>
        <label>1</label>
    </ligand>
</feature>
<keyword evidence="11 18" id="KW-0408">Iron</keyword>
<feature type="active site" description="Proton acceptor" evidence="16">
    <location>
        <position position="78"/>
    </location>
</feature>
<comment type="similarity">
    <text evidence="21">Belongs to the peroxidase family. Classical plant (class III) peroxidase subfamily.</text>
</comment>
<evidence type="ECO:0000256" key="10">
    <source>
        <dbReference type="ARBA" id="ARBA00023002"/>
    </source>
</evidence>
<dbReference type="EC" id="1.11.1.7" evidence="4 21"/>
<evidence type="ECO:0000256" key="9">
    <source>
        <dbReference type="ARBA" id="ARBA00022837"/>
    </source>
</evidence>
<keyword evidence="6 21" id="KW-0349">Heme</keyword>
<keyword evidence="12 20" id="KW-1015">Disulfide bond</keyword>
<feature type="binding site" description="axial binding residue" evidence="18">
    <location>
        <position position="208"/>
    </location>
    <ligand>
        <name>heme b</name>
        <dbReference type="ChEBI" id="CHEBI:60344"/>
    </ligand>
    <ligandPart>
        <name>Fe</name>
        <dbReference type="ChEBI" id="CHEBI:18248"/>
    </ligandPart>
</feature>
<gene>
    <name evidence="23" type="ORF">QYE76_058592</name>
</gene>
<keyword evidence="10 21" id="KW-0560">Oxidoreductase</keyword>
<name>A0AAD8WRR9_LOLMU</name>
<feature type="binding site" evidence="18">
    <location>
        <position position="262"/>
    </location>
    <ligand>
        <name>Ca(2+)</name>
        <dbReference type="ChEBI" id="CHEBI:29108"/>
        <label>2</label>
    </ligand>
</feature>
<dbReference type="InterPro" id="IPR019794">
    <property type="entry name" value="Peroxidases_AS"/>
</dbReference>
<keyword evidence="24" id="KW-1185">Reference proteome</keyword>
<feature type="binding site" evidence="18">
    <location>
        <position position="257"/>
    </location>
    <ligand>
        <name>Ca(2+)</name>
        <dbReference type="ChEBI" id="CHEBI:29108"/>
        <label>2</label>
    </ligand>
</feature>
<evidence type="ECO:0000256" key="13">
    <source>
        <dbReference type="ARBA" id="ARBA00023180"/>
    </source>
</evidence>
<evidence type="ECO:0000256" key="3">
    <source>
        <dbReference type="ARBA" id="ARBA00006873"/>
    </source>
</evidence>
<dbReference type="Gene3D" id="1.10.520.10">
    <property type="match status" value="1"/>
</dbReference>
<dbReference type="SUPFAM" id="SSF48113">
    <property type="entry name" value="Heme-dependent peroxidases"/>
    <property type="match status" value="1"/>
</dbReference>
<evidence type="ECO:0000313" key="23">
    <source>
        <dbReference type="EMBL" id="KAK1670433.1"/>
    </source>
</evidence>
<comment type="similarity">
    <text evidence="3">Belongs to the peroxidase family. Ascorbate peroxidase subfamily.</text>
</comment>
<evidence type="ECO:0000256" key="7">
    <source>
        <dbReference type="ARBA" id="ARBA00022723"/>
    </source>
</evidence>